<organism evidence="1 2">
    <name type="scientific">Yersinia hibernica</name>
    <dbReference type="NCBI Taxonomy" id="2339259"/>
    <lineage>
        <taxon>Bacteria</taxon>
        <taxon>Pseudomonadati</taxon>
        <taxon>Pseudomonadota</taxon>
        <taxon>Gammaproteobacteria</taxon>
        <taxon>Enterobacterales</taxon>
        <taxon>Yersiniaceae</taxon>
        <taxon>Yersinia</taxon>
    </lineage>
</organism>
<reference evidence="2" key="1">
    <citation type="submission" date="2018-09" db="EMBL/GenBank/DDBJ databases">
        <title>Yersinia hibernicus sp. nov.</title>
        <authorList>
            <person name="Nguyen S.V."/>
            <person name="Mundanda D.M."/>
            <person name="Anes J."/>
            <person name="Fanning S."/>
        </authorList>
    </citation>
    <scope>NUCLEOTIDE SEQUENCE [LARGE SCALE GENOMIC DNA]</scope>
    <source>
        <strain evidence="2">CFS1934</strain>
    </source>
</reference>
<dbReference type="EMBL" id="CP032487">
    <property type="protein sequence ID" value="QAX78628.1"/>
    <property type="molecule type" value="Genomic_DNA"/>
</dbReference>
<evidence type="ECO:0000313" key="2">
    <source>
        <dbReference type="Proteomes" id="UP000288804"/>
    </source>
</evidence>
<protein>
    <submittedName>
        <fullName evidence="1">Uncharacterized protein</fullName>
    </submittedName>
</protein>
<sequence>MIGGETINLIIKQILSPIRLNKPTSAIHLRCIWSVRRPIPLSRMTELSVASSFSYILNAMIQAVDIDLTKGVK</sequence>
<accession>A0ABX5QZ81</accession>
<proteinExistence type="predicted"/>
<evidence type="ECO:0000313" key="1">
    <source>
        <dbReference type="EMBL" id="QAX78628.1"/>
    </source>
</evidence>
<keyword evidence="2" id="KW-1185">Reference proteome</keyword>
<gene>
    <name evidence="1" type="ORF">D5F51_08690</name>
</gene>
<name>A0ABX5QZ81_9GAMM</name>
<dbReference type="Proteomes" id="UP000288804">
    <property type="component" value="Chromosome"/>
</dbReference>